<organism evidence="3 4">
    <name type="scientific">Ambispora leptoticha</name>
    <dbReference type="NCBI Taxonomy" id="144679"/>
    <lineage>
        <taxon>Eukaryota</taxon>
        <taxon>Fungi</taxon>
        <taxon>Fungi incertae sedis</taxon>
        <taxon>Mucoromycota</taxon>
        <taxon>Glomeromycotina</taxon>
        <taxon>Glomeromycetes</taxon>
        <taxon>Archaeosporales</taxon>
        <taxon>Ambisporaceae</taxon>
        <taxon>Ambispora</taxon>
    </lineage>
</organism>
<sequence length="148" mass="17022">MALARTFKLYTGALIPAIGVGAPAVVKNSTYNPHQVQYKVEKFLRIGYRHIDTAIIYTNDQPVGRAIAASKVKREDIFLTQKLWNTQHQPDMVKETCELSLERAKLDYFDLFLMHWPIAFKDLREKKNPETEQNKENLDSTSSKPKTP</sequence>
<name>A0A9N9G8N7_9GLOM</name>
<evidence type="ECO:0000313" key="4">
    <source>
        <dbReference type="Proteomes" id="UP000789508"/>
    </source>
</evidence>
<feature type="compositionally biased region" description="Polar residues" evidence="1">
    <location>
        <begin position="139"/>
        <end position="148"/>
    </location>
</feature>
<protein>
    <submittedName>
        <fullName evidence="3">7829_t:CDS:1</fullName>
    </submittedName>
</protein>
<dbReference type="PANTHER" id="PTHR11732">
    <property type="entry name" value="ALDO/KETO REDUCTASE"/>
    <property type="match status" value="1"/>
</dbReference>
<dbReference type="AlphaFoldDB" id="A0A9N9G8N7"/>
<feature type="region of interest" description="Disordered" evidence="1">
    <location>
        <begin position="124"/>
        <end position="148"/>
    </location>
</feature>
<accession>A0A9N9G8N7</accession>
<dbReference type="Pfam" id="PF00248">
    <property type="entry name" value="Aldo_ket_red"/>
    <property type="match status" value="1"/>
</dbReference>
<evidence type="ECO:0000256" key="1">
    <source>
        <dbReference type="SAM" id="MobiDB-lite"/>
    </source>
</evidence>
<comment type="caution">
    <text evidence="3">The sequence shown here is derived from an EMBL/GenBank/DDBJ whole genome shotgun (WGS) entry which is preliminary data.</text>
</comment>
<evidence type="ECO:0000259" key="2">
    <source>
        <dbReference type="Pfam" id="PF00248"/>
    </source>
</evidence>
<dbReference type="InterPro" id="IPR023210">
    <property type="entry name" value="NADP_OxRdtase_dom"/>
</dbReference>
<proteinExistence type="predicted"/>
<gene>
    <name evidence="3" type="ORF">ALEPTO_LOCUS7621</name>
</gene>
<evidence type="ECO:0000313" key="3">
    <source>
        <dbReference type="EMBL" id="CAG8589181.1"/>
    </source>
</evidence>
<dbReference type="Proteomes" id="UP000789508">
    <property type="component" value="Unassembled WGS sequence"/>
</dbReference>
<feature type="domain" description="NADP-dependent oxidoreductase" evidence="2">
    <location>
        <begin position="18"/>
        <end position="119"/>
    </location>
</feature>
<dbReference type="InterPro" id="IPR036812">
    <property type="entry name" value="NAD(P)_OxRdtase_dom_sf"/>
</dbReference>
<dbReference type="InterPro" id="IPR020471">
    <property type="entry name" value="AKR"/>
</dbReference>
<feature type="non-terminal residue" evidence="3">
    <location>
        <position position="148"/>
    </location>
</feature>
<dbReference type="PRINTS" id="PR00069">
    <property type="entry name" value="ALDKETRDTASE"/>
</dbReference>
<dbReference type="GO" id="GO:0016491">
    <property type="term" value="F:oxidoreductase activity"/>
    <property type="evidence" value="ECO:0007669"/>
    <property type="project" value="InterPro"/>
</dbReference>
<keyword evidence="4" id="KW-1185">Reference proteome</keyword>
<reference evidence="3" key="1">
    <citation type="submission" date="2021-06" db="EMBL/GenBank/DDBJ databases">
        <authorList>
            <person name="Kallberg Y."/>
            <person name="Tangrot J."/>
            <person name="Rosling A."/>
        </authorList>
    </citation>
    <scope>NUCLEOTIDE SEQUENCE</scope>
    <source>
        <strain evidence="3">FL130A</strain>
    </source>
</reference>
<feature type="compositionally biased region" description="Basic and acidic residues" evidence="1">
    <location>
        <begin position="124"/>
        <end position="138"/>
    </location>
</feature>
<dbReference type="EMBL" id="CAJVPS010003452">
    <property type="protein sequence ID" value="CAG8589181.1"/>
    <property type="molecule type" value="Genomic_DNA"/>
</dbReference>
<dbReference type="Gene3D" id="3.20.20.100">
    <property type="entry name" value="NADP-dependent oxidoreductase domain"/>
    <property type="match status" value="1"/>
</dbReference>
<dbReference type="SUPFAM" id="SSF51430">
    <property type="entry name" value="NAD(P)-linked oxidoreductase"/>
    <property type="match status" value="1"/>
</dbReference>
<dbReference type="OrthoDB" id="416253at2759"/>